<gene>
    <name evidence="6" type="ORF">D2E76_11010</name>
</gene>
<evidence type="ECO:0000256" key="3">
    <source>
        <dbReference type="ARBA" id="ARBA00023163"/>
    </source>
</evidence>
<evidence type="ECO:0000259" key="5">
    <source>
        <dbReference type="PROSITE" id="PS51118"/>
    </source>
</evidence>
<evidence type="ECO:0000256" key="1">
    <source>
        <dbReference type="ARBA" id="ARBA00023015"/>
    </source>
</evidence>
<evidence type="ECO:0000256" key="2">
    <source>
        <dbReference type="ARBA" id="ARBA00023125"/>
    </source>
</evidence>
<evidence type="ECO:0000313" key="6">
    <source>
        <dbReference type="EMBL" id="RIT39794.1"/>
    </source>
</evidence>
<keyword evidence="1" id="KW-0805">Transcription regulation</keyword>
<keyword evidence="2" id="KW-0238">DNA-binding</keyword>
<dbReference type="InterPro" id="IPR002577">
    <property type="entry name" value="HTH_HxlR"/>
</dbReference>
<reference evidence="6 7" key="1">
    <citation type="submission" date="2018-08" db="EMBL/GenBank/DDBJ databases">
        <title>Linezolid Resistance in Mycobacterium abscessus: MIC Distribution and Comprehensive Investigation of Resistance Mechanisms.</title>
        <authorList>
            <person name="Ye M."/>
            <person name="Xu L."/>
            <person name="Zou Y."/>
            <person name="Li B."/>
            <person name="Guo Q."/>
            <person name="Zhang Y."/>
            <person name="Zhan M."/>
            <person name="Xu B."/>
            <person name="Yu F."/>
            <person name="Zhang Z."/>
            <person name="Chu H."/>
        </authorList>
    </citation>
    <scope>NUCLEOTIDE SEQUENCE [LARGE SCALE GENOMIC DNA]</scope>
    <source>
        <strain evidence="6 7">G143</strain>
    </source>
</reference>
<feature type="domain" description="HTH hxlR-type" evidence="5">
    <location>
        <begin position="19"/>
        <end position="120"/>
    </location>
</feature>
<dbReference type="Gene3D" id="1.10.10.10">
    <property type="entry name" value="Winged helix-like DNA-binding domain superfamily/Winged helix DNA-binding domain"/>
    <property type="match status" value="1"/>
</dbReference>
<proteinExistence type="predicted"/>
<feature type="region of interest" description="Disordered" evidence="4">
    <location>
        <begin position="158"/>
        <end position="181"/>
    </location>
</feature>
<dbReference type="InterPro" id="IPR036388">
    <property type="entry name" value="WH-like_DNA-bd_sf"/>
</dbReference>
<dbReference type="AlphaFoldDB" id="A0ABD7HPH9"/>
<dbReference type="EMBL" id="QXBN01000007">
    <property type="protein sequence ID" value="RIT39794.1"/>
    <property type="molecule type" value="Genomic_DNA"/>
</dbReference>
<dbReference type="PANTHER" id="PTHR33204">
    <property type="entry name" value="TRANSCRIPTIONAL REGULATOR, MARR FAMILY"/>
    <property type="match status" value="1"/>
</dbReference>
<dbReference type="Proteomes" id="UP000284557">
    <property type="component" value="Unassembled WGS sequence"/>
</dbReference>
<dbReference type="Pfam" id="PF01638">
    <property type="entry name" value="HxlR"/>
    <property type="match status" value="1"/>
</dbReference>
<evidence type="ECO:0000313" key="7">
    <source>
        <dbReference type="Proteomes" id="UP000284557"/>
    </source>
</evidence>
<organism evidence="6 7">
    <name type="scientific">Mycobacteroides abscessus</name>
    <dbReference type="NCBI Taxonomy" id="36809"/>
    <lineage>
        <taxon>Bacteria</taxon>
        <taxon>Bacillati</taxon>
        <taxon>Actinomycetota</taxon>
        <taxon>Actinomycetes</taxon>
        <taxon>Mycobacteriales</taxon>
        <taxon>Mycobacteriaceae</taxon>
        <taxon>Mycobacteroides</taxon>
    </lineage>
</organism>
<sequence>MTDATDGDGEWRRGQWDLDPDSIDLALESLSPRTSSAVIREAFYGTRRFDDFLAHCGVSSGVLAARLRALVGDQILEKVPYREPGARSRDEYRLTDKGRSLAPILIALNDYADRWLIDRSEATVLLRHQACGAPVHAVVICEAGHWMESVREVVAVPGPGARRRGGESAANAGEAQQTPLT</sequence>
<evidence type="ECO:0000256" key="4">
    <source>
        <dbReference type="SAM" id="MobiDB-lite"/>
    </source>
</evidence>
<name>A0ABD7HPH9_9MYCO</name>
<dbReference type="RefSeq" id="WP_100477159.1">
    <property type="nucleotide sequence ID" value="NZ_CP029076.1"/>
</dbReference>
<dbReference type="GO" id="GO:0003677">
    <property type="term" value="F:DNA binding"/>
    <property type="evidence" value="ECO:0007669"/>
    <property type="project" value="UniProtKB-KW"/>
</dbReference>
<accession>A0ABD7HPH9</accession>
<keyword evidence="3" id="KW-0804">Transcription</keyword>
<protein>
    <submittedName>
        <fullName evidence="6">Transcriptional regulator</fullName>
    </submittedName>
</protein>
<dbReference type="PANTHER" id="PTHR33204:SF18">
    <property type="entry name" value="TRANSCRIPTIONAL REGULATORY PROTEIN"/>
    <property type="match status" value="1"/>
</dbReference>
<dbReference type="PROSITE" id="PS51118">
    <property type="entry name" value="HTH_HXLR"/>
    <property type="match status" value="1"/>
</dbReference>
<dbReference type="SUPFAM" id="SSF46785">
    <property type="entry name" value="Winged helix' DNA-binding domain"/>
    <property type="match status" value="1"/>
</dbReference>
<dbReference type="InterPro" id="IPR036390">
    <property type="entry name" value="WH_DNA-bd_sf"/>
</dbReference>
<comment type="caution">
    <text evidence="6">The sequence shown here is derived from an EMBL/GenBank/DDBJ whole genome shotgun (WGS) entry which is preliminary data.</text>
</comment>